<dbReference type="Proteomes" id="UP001187192">
    <property type="component" value="Unassembled WGS sequence"/>
</dbReference>
<accession>A0AA88D660</accession>
<evidence type="ECO:0000313" key="1">
    <source>
        <dbReference type="EMBL" id="GMN47243.1"/>
    </source>
</evidence>
<organism evidence="1 2">
    <name type="scientific">Ficus carica</name>
    <name type="common">Common fig</name>
    <dbReference type="NCBI Taxonomy" id="3494"/>
    <lineage>
        <taxon>Eukaryota</taxon>
        <taxon>Viridiplantae</taxon>
        <taxon>Streptophyta</taxon>
        <taxon>Embryophyta</taxon>
        <taxon>Tracheophyta</taxon>
        <taxon>Spermatophyta</taxon>
        <taxon>Magnoliopsida</taxon>
        <taxon>eudicotyledons</taxon>
        <taxon>Gunneridae</taxon>
        <taxon>Pentapetalae</taxon>
        <taxon>rosids</taxon>
        <taxon>fabids</taxon>
        <taxon>Rosales</taxon>
        <taxon>Moraceae</taxon>
        <taxon>Ficeae</taxon>
        <taxon>Ficus</taxon>
    </lineage>
</organism>
<reference evidence="1" key="1">
    <citation type="submission" date="2023-07" db="EMBL/GenBank/DDBJ databases">
        <title>draft genome sequence of fig (Ficus carica).</title>
        <authorList>
            <person name="Takahashi T."/>
            <person name="Nishimura K."/>
        </authorList>
    </citation>
    <scope>NUCLEOTIDE SEQUENCE</scope>
</reference>
<evidence type="ECO:0000313" key="2">
    <source>
        <dbReference type="Proteomes" id="UP001187192"/>
    </source>
</evidence>
<name>A0AA88D660_FICCA</name>
<comment type="caution">
    <text evidence="1">The sequence shown here is derived from an EMBL/GenBank/DDBJ whole genome shotgun (WGS) entry which is preliminary data.</text>
</comment>
<dbReference type="AlphaFoldDB" id="A0AA88D660"/>
<protein>
    <submittedName>
        <fullName evidence="1">Uncharacterized protein</fullName>
    </submittedName>
</protein>
<keyword evidence="2" id="KW-1185">Reference proteome</keyword>
<proteinExistence type="predicted"/>
<sequence>MANITGGRRHRRLVAMWQSQVFFEIRSDLLHTQRRSVVADNLGSPHRFDLVVDR</sequence>
<dbReference type="EMBL" id="BTGU01000025">
    <property type="protein sequence ID" value="GMN47243.1"/>
    <property type="molecule type" value="Genomic_DNA"/>
</dbReference>
<gene>
    <name evidence="1" type="ORF">TIFTF001_016417</name>
</gene>